<dbReference type="InterPro" id="IPR052945">
    <property type="entry name" value="Mitotic_Regulator"/>
</dbReference>
<evidence type="ECO:0000313" key="2">
    <source>
        <dbReference type="Proteomes" id="UP000265703"/>
    </source>
</evidence>
<dbReference type="SUPFAM" id="SSF81901">
    <property type="entry name" value="HCP-like"/>
    <property type="match status" value="1"/>
</dbReference>
<dbReference type="InterPro" id="IPR011990">
    <property type="entry name" value="TPR-like_helical_dom_sf"/>
</dbReference>
<dbReference type="EMBL" id="QKYT01001116">
    <property type="protein sequence ID" value="RIA79859.1"/>
    <property type="molecule type" value="Genomic_DNA"/>
</dbReference>
<dbReference type="InterPro" id="IPR006597">
    <property type="entry name" value="Sel1-like"/>
</dbReference>
<evidence type="ECO:0000313" key="1">
    <source>
        <dbReference type="EMBL" id="RIA79859.1"/>
    </source>
</evidence>
<dbReference type="Gene3D" id="1.25.40.10">
    <property type="entry name" value="Tetratricopeptide repeat domain"/>
    <property type="match status" value="1"/>
</dbReference>
<dbReference type="Pfam" id="PF08238">
    <property type="entry name" value="Sel1"/>
    <property type="match status" value="3"/>
</dbReference>
<dbReference type="AlphaFoldDB" id="A0A397S544"/>
<sequence>KDENKSFEYYKKSANQDYLDAQFELGYCYDKGVGTEVNKIKAFKFYKMLYKLAAEKEHNKTQNNLGILFSNGEGTEKNLK</sequence>
<evidence type="ECO:0008006" key="3">
    <source>
        <dbReference type="Google" id="ProtNLM"/>
    </source>
</evidence>
<keyword evidence="2" id="KW-1185">Reference proteome</keyword>
<dbReference type="PANTHER" id="PTHR43628:SF1">
    <property type="entry name" value="CHITIN SYNTHASE REGULATORY FACTOR 2-RELATED"/>
    <property type="match status" value="1"/>
</dbReference>
<dbReference type="PANTHER" id="PTHR43628">
    <property type="entry name" value="ACTIVATOR OF C KINASE PROTEIN 1-RELATED"/>
    <property type="match status" value="1"/>
</dbReference>
<dbReference type="OrthoDB" id="2384430at2759"/>
<organism evidence="1 2">
    <name type="scientific">Glomus cerebriforme</name>
    <dbReference type="NCBI Taxonomy" id="658196"/>
    <lineage>
        <taxon>Eukaryota</taxon>
        <taxon>Fungi</taxon>
        <taxon>Fungi incertae sedis</taxon>
        <taxon>Mucoromycota</taxon>
        <taxon>Glomeromycotina</taxon>
        <taxon>Glomeromycetes</taxon>
        <taxon>Glomerales</taxon>
        <taxon>Glomeraceae</taxon>
        <taxon>Glomus</taxon>
    </lineage>
</organism>
<comment type="caution">
    <text evidence="1">The sequence shown here is derived from an EMBL/GenBank/DDBJ whole genome shotgun (WGS) entry which is preliminary data.</text>
</comment>
<protein>
    <recommendedName>
        <fullName evidence="3">HCP-like protein</fullName>
    </recommendedName>
</protein>
<accession>A0A397S544</accession>
<feature type="non-terminal residue" evidence="1">
    <location>
        <position position="1"/>
    </location>
</feature>
<dbReference type="Proteomes" id="UP000265703">
    <property type="component" value="Unassembled WGS sequence"/>
</dbReference>
<dbReference type="STRING" id="658196.A0A397S544"/>
<name>A0A397S544_9GLOM</name>
<proteinExistence type="predicted"/>
<gene>
    <name evidence="1" type="ORF">C1645_701926</name>
</gene>
<dbReference type="SMART" id="SM00671">
    <property type="entry name" value="SEL1"/>
    <property type="match status" value="1"/>
</dbReference>
<reference evidence="1 2" key="1">
    <citation type="submission" date="2018-06" db="EMBL/GenBank/DDBJ databases">
        <title>Comparative genomics reveals the genomic features of Rhizophagus irregularis, R. cerebriforme, R. diaphanum and Gigaspora rosea, and their symbiotic lifestyle signature.</title>
        <authorList>
            <person name="Morin E."/>
            <person name="San Clemente H."/>
            <person name="Chen E.C.H."/>
            <person name="De La Providencia I."/>
            <person name="Hainaut M."/>
            <person name="Kuo A."/>
            <person name="Kohler A."/>
            <person name="Murat C."/>
            <person name="Tang N."/>
            <person name="Roy S."/>
            <person name="Loubradou J."/>
            <person name="Henrissat B."/>
            <person name="Grigoriev I.V."/>
            <person name="Corradi N."/>
            <person name="Roux C."/>
            <person name="Martin F.M."/>
        </authorList>
    </citation>
    <scope>NUCLEOTIDE SEQUENCE [LARGE SCALE GENOMIC DNA]</scope>
    <source>
        <strain evidence="1 2">DAOM 227022</strain>
    </source>
</reference>